<dbReference type="AlphaFoldDB" id="A0A2S6FW34"/>
<feature type="domain" description="Gfo/Idh/MocA-like oxidoreductase N-terminal" evidence="2">
    <location>
        <begin position="3"/>
        <end position="121"/>
    </location>
</feature>
<accession>A0A2S6FW34</accession>
<dbReference type="Gene3D" id="3.40.50.720">
    <property type="entry name" value="NAD(P)-binding Rossmann-like Domain"/>
    <property type="match status" value="1"/>
</dbReference>
<dbReference type="InterPro" id="IPR051317">
    <property type="entry name" value="Gfo/Idh/MocA_oxidoreduct"/>
</dbReference>
<dbReference type="Gene3D" id="3.30.360.10">
    <property type="entry name" value="Dihydrodipicolinate Reductase, domain 2"/>
    <property type="match status" value="1"/>
</dbReference>
<name>A0A2S6FW34_9CLOT</name>
<dbReference type="OrthoDB" id="9783105at2"/>
<dbReference type="InterPro" id="IPR000683">
    <property type="entry name" value="Gfo/Idh/MocA-like_OxRdtase_N"/>
</dbReference>
<comment type="similarity">
    <text evidence="1">Belongs to the Gfo/Idh/MocA family.</text>
</comment>
<dbReference type="PANTHER" id="PTHR43708:SF7">
    <property type="entry name" value="OXIDOREDUCTASE"/>
    <property type="match status" value="1"/>
</dbReference>
<dbReference type="NCBIfam" id="NF007574">
    <property type="entry name" value="PRK10206.1"/>
    <property type="match status" value="1"/>
</dbReference>
<dbReference type="Pfam" id="PF01408">
    <property type="entry name" value="GFO_IDH_MocA"/>
    <property type="match status" value="1"/>
</dbReference>
<reference evidence="4 5" key="1">
    <citation type="submission" date="2018-02" db="EMBL/GenBank/DDBJ databases">
        <title>Genomic Encyclopedia of Archaeal and Bacterial Type Strains, Phase II (KMG-II): from individual species to whole genera.</title>
        <authorList>
            <person name="Goeker M."/>
        </authorList>
    </citation>
    <scope>NUCLEOTIDE SEQUENCE [LARGE SCALE GENOMIC DNA]</scope>
    <source>
        <strain evidence="4 5">DSM 15099</strain>
    </source>
</reference>
<dbReference type="SUPFAM" id="SSF51735">
    <property type="entry name" value="NAD(P)-binding Rossmann-fold domains"/>
    <property type="match status" value="1"/>
</dbReference>
<proteinExistence type="inferred from homology"/>
<evidence type="ECO:0000313" key="4">
    <source>
        <dbReference type="EMBL" id="PPK46978.1"/>
    </source>
</evidence>
<sequence length="345" mass="39758">MKLNMAILGFGKSATRYHLPYILLRKDINVKWIYNRNRKFELEKDYENCNISFTDNISDVLNDDDVKLVTICTPPSTHYNLANLCLLNNKNVLVEKPFATTLSETKKLLDLANSKGLTIMPYQNRRFDSDFLVLKSVIDHGNLGDIVELESHIDYYRPEDTSNNLDYYNGAVFSLGVHILDQAISLFGRPEKVFYDVKSIRNPANADDYYEIQLFYNTFKVKLKTSHLVKLPYSRFTIHGKKGSFIKRSIDRQEEFLKKGIMPETEGFGLDTPDDYGIIDYINDTGEEITQFIKTSSGDYGKVYDSIYSTIMDHKEKLVKDDELLTVIEILEKAFKGDNPKIITL</sequence>
<evidence type="ECO:0000259" key="2">
    <source>
        <dbReference type="Pfam" id="PF01408"/>
    </source>
</evidence>
<comment type="caution">
    <text evidence="4">The sequence shown here is derived from an EMBL/GenBank/DDBJ whole genome shotgun (WGS) entry which is preliminary data.</text>
</comment>
<dbReference type="GO" id="GO:0000166">
    <property type="term" value="F:nucleotide binding"/>
    <property type="evidence" value="ECO:0007669"/>
    <property type="project" value="InterPro"/>
</dbReference>
<evidence type="ECO:0000259" key="3">
    <source>
        <dbReference type="Pfam" id="PF02894"/>
    </source>
</evidence>
<dbReference type="EMBL" id="PTIS01000014">
    <property type="protein sequence ID" value="PPK46978.1"/>
    <property type="molecule type" value="Genomic_DNA"/>
</dbReference>
<dbReference type="SUPFAM" id="SSF55347">
    <property type="entry name" value="Glyceraldehyde-3-phosphate dehydrogenase-like, C-terminal domain"/>
    <property type="match status" value="1"/>
</dbReference>
<dbReference type="PANTHER" id="PTHR43708">
    <property type="entry name" value="CONSERVED EXPRESSED OXIDOREDUCTASE (EUROFUNG)"/>
    <property type="match status" value="1"/>
</dbReference>
<dbReference type="Proteomes" id="UP000239863">
    <property type="component" value="Unassembled WGS sequence"/>
</dbReference>
<dbReference type="InterPro" id="IPR004104">
    <property type="entry name" value="Gfo/Idh/MocA-like_OxRdtase_C"/>
</dbReference>
<protein>
    <submittedName>
        <fullName evidence="4">Putative dehydrogenase</fullName>
    </submittedName>
</protein>
<gene>
    <name evidence="4" type="ORF">BD821_11418</name>
</gene>
<feature type="domain" description="Gfo/Idh/MocA-like oxidoreductase C-terminal" evidence="3">
    <location>
        <begin position="135"/>
        <end position="338"/>
    </location>
</feature>
<dbReference type="Pfam" id="PF02894">
    <property type="entry name" value="GFO_IDH_MocA_C"/>
    <property type="match status" value="1"/>
</dbReference>
<organism evidence="4 5">
    <name type="scientific">Clostridium algidicarnis DSM 15099</name>
    <dbReference type="NCBI Taxonomy" id="1121295"/>
    <lineage>
        <taxon>Bacteria</taxon>
        <taxon>Bacillati</taxon>
        <taxon>Bacillota</taxon>
        <taxon>Clostridia</taxon>
        <taxon>Eubacteriales</taxon>
        <taxon>Clostridiaceae</taxon>
        <taxon>Clostridium</taxon>
    </lineage>
</organism>
<evidence type="ECO:0000256" key="1">
    <source>
        <dbReference type="ARBA" id="ARBA00010928"/>
    </source>
</evidence>
<dbReference type="InterPro" id="IPR036291">
    <property type="entry name" value="NAD(P)-bd_dom_sf"/>
</dbReference>
<dbReference type="STRING" id="37659.GCA_000703125_01340"/>
<evidence type="ECO:0000313" key="5">
    <source>
        <dbReference type="Proteomes" id="UP000239863"/>
    </source>
</evidence>
<dbReference type="RefSeq" id="WP_104410320.1">
    <property type="nucleotide sequence ID" value="NZ_PTIS01000014.1"/>
</dbReference>